<dbReference type="PANTHER" id="PTHR30069">
    <property type="entry name" value="TONB-DEPENDENT OUTER MEMBRANE RECEPTOR"/>
    <property type="match status" value="1"/>
</dbReference>
<keyword evidence="5" id="KW-0732">Signal</keyword>
<dbReference type="Pfam" id="PF07715">
    <property type="entry name" value="Plug"/>
    <property type="match status" value="1"/>
</dbReference>
<evidence type="ECO:0000256" key="9">
    <source>
        <dbReference type="SAM" id="Phobius"/>
    </source>
</evidence>
<dbReference type="SUPFAM" id="SSF56935">
    <property type="entry name" value="Porins"/>
    <property type="match status" value="1"/>
</dbReference>
<dbReference type="PROSITE" id="PS52016">
    <property type="entry name" value="TONB_DEPENDENT_REC_3"/>
    <property type="match status" value="1"/>
</dbReference>
<dbReference type="AlphaFoldDB" id="A0A854C3H2"/>
<accession>A0A854C3H2</accession>
<dbReference type="GO" id="GO:0044718">
    <property type="term" value="P:siderophore transmembrane transport"/>
    <property type="evidence" value="ECO:0007669"/>
    <property type="project" value="TreeGrafter"/>
</dbReference>
<keyword evidence="7 8" id="KW-0998">Cell outer membrane</keyword>
<dbReference type="PANTHER" id="PTHR30069:SF29">
    <property type="entry name" value="HEMOGLOBIN AND HEMOGLOBIN-HAPTOGLOBIN-BINDING PROTEIN 1-RELATED"/>
    <property type="match status" value="1"/>
</dbReference>
<evidence type="ECO:0000313" key="11">
    <source>
        <dbReference type="EMBL" id="OKZ08362.1"/>
    </source>
</evidence>
<evidence type="ECO:0000256" key="3">
    <source>
        <dbReference type="ARBA" id="ARBA00022452"/>
    </source>
</evidence>
<dbReference type="InterPro" id="IPR036942">
    <property type="entry name" value="Beta-barrel_TonB_sf"/>
</dbReference>
<feature type="transmembrane region" description="Helical" evidence="9">
    <location>
        <begin position="12"/>
        <end position="33"/>
    </location>
</feature>
<protein>
    <recommendedName>
        <fullName evidence="10">TonB-dependent receptor plug domain-containing protein</fullName>
    </recommendedName>
</protein>
<evidence type="ECO:0000256" key="7">
    <source>
        <dbReference type="ARBA" id="ARBA00023237"/>
    </source>
</evidence>
<dbReference type="Gene3D" id="2.170.130.10">
    <property type="entry name" value="TonB-dependent receptor, plug domain"/>
    <property type="match status" value="1"/>
</dbReference>
<dbReference type="Pfam" id="PF13715">
    <property type="entry name" value="CarbopepD_reg_2"/>
    <property type="match status" value="1"/>
</dbReference>
<comment type="subcellular location">
    <subcellularLocation>
        <location evidence="1 8">Cell outer membrane</location>
        <topology evidence="1 8">Multi-pass membrane protein</topology>
    </subcellularLocation>
</comment>
<dbReference type="InterPro" id="IPR039426">
    <property type="entry name" value="TonB-dep_rcpt-like"/>
</dbReference>
<proteinExistence type="inferred from homology"/>
<evidence type="ECO:0000256" key="5">
    <source>
        <dbReference type="ARBA" id="ARBA00022729"/>
    </source>
</evidence>
<evidence type="ECO:0000256" key="8">
    <source>
        <dbReference type="PROSITE-ProRule" id="PRU01360"/>
    </source>
</evidence>
<sequence>MQRHQQKQHVFLIILVLLHTMVCFNLKFTYNFALLINMMLLMKKGILGCNIIYLFILICIGIALPIKSQNNYKVKLTGTVYEYDHNNKRLPLEFAAVSIPEIALGTTSDENGRYILENVPTGKIRMQIQYLGKVSIDTLINVNKDLVLNFTMRNEDFKLKEVTVTATNSRSGKSTSSHISRSAMDHMQATSLYDVMSLMPGGISQNQDMSSAQQINIRQVSSSSGPEAPMNAMGTAIIRDGAPISNNANLSAMSPTVLSGTETPASLAGGASPAGGTDVRSISTENIESIQIVRGIPSVEYGDLTSGAVIINTKAGREPLRVKAKANPNIYQVSMGTGFELGKKKGALNVSADYAYNTNNPISSYQHYQRATTKLLYSNTFFNNKLRTNSSFDFIYGKDQRERNPDDEQTKTASEGRDIGFTLNTNGTWNINKGWLKTLRYVLSGTYMDKDSYYETVYSSATSPYSMTTTNGAVLSNFAGQHIYDANGNQITNFGPEDINHYAVYLPSSYLGHYEIDSREVNLFAKVTSSLFKASGHVNNRILIGADFRSDGNVGKGKTYDPSTPPYRSQYGHNSSFRPRNYKDIPFINQFGAYVEDNFKWSISGTHDLNIQAGVRYDHTSVVGGIFSPRVNASIDLIPNLLSLQGGYGIAAKMPSLLYLYPENAYFEYININELTNENIPESQRLFMTTTEVRQVDNSDLKIAQNHKAEVGFNLRVGKTNLNVIAYKERLKDGYVMSQTFNTFNTFIYNEYQRTENGIELSSSLPVLSTYAKPTNNLNIETKGLEFDLNIGRIDAIRTAFQINGSWMRTKSWRQGYSFYDNSEDAASARKPVAIYSQEGNASYKQQFVTTLRATHNIPRIGFVVTMTAQAIWQQSNWNTFGNDSIPVGYLALEDASVNMFPKGKYTTTQQVKDAGYGYMLNNVSHNNAIKESYSPYFCFNLNVTKEISNMLRVSFFANNMFRSYPRRESKRNPGSYIQLNNRFFFGLELSLTL</sequence>
<gene>
    <name evidence="11" type="ORF">BHV76_10005</name>
</gene>
<evidence type="ECO:0000256" key="2">
    <source>
        <dbReference type="ARBA" id="ARBA00022448"/>
    </source>
</evidence>
<dbReference type="GO" id="GO:0015344">
    <property type="term" value="F:siderophore uptake transmembrane transporter activity"/>
    <property type="evidence" value="ECO:0007669"/>
    <property type="project" value="TreeGrafter"/>
</dbReference>
<organism evidence="11 12">
    <name type="scientific">Phocaeicola plebeius</name>
    <dbReference type="NCBI Taxonomy" id="310297"/>
    <lineage>
        <taxon>Bacteria</taxon>
        <taxon>Pseudomonadati</taxon>
        <taxon>Bacteroidota</taxon>
        <taxon>Bacteroidia</taxon>
        <taxon>Bacteroidales</taxon>
        <taxon>Bacteroidaceae</taxon>
        <taxon>Phocaeicola</taxon>
    </lineage>
</organism>
<dbReference type="Gene3D" id="2.40.170.20">
    <property type="entry name" value="TonB-dependent receptor, beta-barrel domain"/>
    <property type="match status" value="1"/>
</dbReference>
<dbReference type="InterPro" id="IPR037066">
    <property type="entry name" value="Plug_dom_sf"/>
</dbReference>
<dbReference type="InterPro" id="IPR012910">
    <property type="entry name" value="Plug_dom"/>
</dbReference>
<dbReference type="Proteomes" id="UP000186685">
    <property type="component" value="Unassembled WGS sequence"/>
</dbReference>
<evidence type="ECO:0000313" key="12">
    <source>
        <dbReference type="Proteomes" id="UP000186685"/>
    </source>
</evidence>
<dbReference type="EMBL" id="MNQR01000034">
    <property type="protein sequence ID" value="OKZ08362.1"/>
    <property type="molecule type" value="Genomic_DNA"/>
</dbReference>
<keyword evidence="2 8" id="KW-0813">Transport</keyword>
<evidence type="ECO:0000259" key="10">
    <source>
        <dbReference type="Pfam" id="PF07715"/>
    </source>
</evidence>
<feature type="transmembrane region" description="Helical" evidence="9">
    <location>
        <begin position="45"/>
        <end position="66"/>
    </location>
</feature>
<dbReference type="SUPFAM" id="SSF49464">
    <property type="entry name" value="Carboxypeptidase regulatory domain-like"/>
    <property type="match status" value="1"/>
</dbReference>
<comment type="caution">
    <text evidence="11">The sequence shown here is derived from an EMBL/GenBank/DDBJ whole genome shotgun (WGS) entry which is preliminary data.</text>
</comment>
<evidence type="ECO:0000256" key="4">
    <source>
        <dbReference type="ARBA" id="ARBA00022692"/>
    </source>
</evidence>
<keyword evidence="4 8" id="KW-0812">Transmembrane</keyword>
<evidence type="ECO:0000256" key="1">
    <source>
        <dbReference type="ARBA" id="ARBA00004571"/>
    </source>
</evidence>
<dbReference type="GO" id="GO:0009279">
    <property type="term" value="C:cell outer membrane"/>
    <property type="evidence" value="ECO:0007669"/>
    <property type="project" value="UniProtKB-SubCell"/>
</dbReference>
<keyword evidence="3 8" id="KW-1134">Transmembrane beta strand</keyword>
<comment type="similarity">
    <text evidence="8">Belongs to the TonB-dependent receptor family.</text>
</comment>
<keyword evidence="6 8" id="KW-0472">Membrane</keyword>
<feature type="domain" description="TonB-dependent receptor plug" evidence="10">
    <location>
        <begin position="174"/>
        <end position="309"/>
    </location>
</feature>
<reference evidence="11 12" key="1">
    <citation type="journal article" date="2016" name="Nat. Biotechnol.">
        <title>Measurement of bacterial replication rates in microbial communities.</title>
        <authorList>
            <person name="Brown C.T."/>
            <person name="Olm M.R."/>
            <person name="Thomas B.C."/>
            <person name="Banfield J.F."/>
        </authorList>
    </citation>
    <scope>NUCLEOTIDE SEQUENCE [LARGE SCALE GENOMIC DNA]</scope>
    <source>
        <strain evidence="11">45_130</strain>
    </source>
</reference>
<name>A0A854C3H2_9BACT</name>
<keyword evidence="9" id="KW-1133">Transmembrane helix</keyword>
<dbReference type="InterPro" id="IPR008969">
    <property type="entry name" value="CarboxyPept-like_regulatory"/>
</dbReference>
<evidence type="ECO:0000256" key="6">
    <source>
        <dbReference type="ARBA" id="ARBA00023136"/>
    </source>
</evidence>